<dbReference type="InterPro" id="IPR052598">
    <property type="entry name" value="IgSF_CEA-related"/>
</dbReference>
<dbReference type="PROSITE" id="PS50835">
    <property type="entry name" value="IG_LIKE"/>
    <property type="match status" value="13"/>
</dbReference>
<reference evidence="7 8" key="1">
    <citation type="journal article" date="2007" name="Nature">
        <title>Genome of the marsupial Monodelphis domestica reveals innovation in non-coding sequences.</title>
        <authorList>
            <person name="Mikkelsen T.S."/>
            <person name="Wakefield M.J."/>
            <person name="Aken B."/>
            <person name="Amemiya C.T."/>
            <person name="Chang J.L."/>
            <person name="Duke S."/>
            <person name="Garber M."/>
            <person name="Gentles A.J."/>
            <person name="Goodstadt L."/>
            <person name="Heger A."/>
            <person name="Jurka J."/>
            <person name="Kamal M."/>
            <person name="Mauceli E."/>
            <person name="Searle S.M."/>
            <person name="Sharpe T."/>
            <person name="Baker M.L."/>
            <person name="Batzer M.A."/>
            <person name="Benos P.V."/>
            <person name="Belov K."/>
            <person name="Clamp M."/>
            <person name="Cook A."/>
            <person name="Cuff J."/>
            <person name="Das R."/>
            <person name="Davidow L."/>
            <person name="Deakin J.E."/>
            <person name="Fazzari M.J."/>
            <person name="Glass J.L."/>
            <person name="Grabherr M."/>
            <person name="Greally J.M."/>
            <person name="Gu W."/>
            <person name="Hore T.A."/>
            <person name="Huttley G.A."/>
            <person name="Kleber M."/>
            <person name="Jirtle R.L."/>
            <person name="Koina E."/>
            <person name="Lee J.T."/>
            <person name="Mahony S."/>
            <person name="Marra M.A."/>
            <person name="Miller R.D."/>
            <person name="Nicholls R.D."/>
            <person name="Oda M."/>
            <person name="Papenfuss A.T."/>
            <person name="Parra Z.E."/>
            <person name="Pollock D.D."/>
            <person name="Ray D.A."/>
            <person name="Schein J.E."/>
            <person name="Speed T.P."/>
            <person name="Thompson K."/>
            <person name="VandeBerg J.L."/>
            <person name="Wade C.M."/>
            <person name="Walker J.A."/>
            <person name="Waters P.D."/>
            <person name="Webber C."/>
            <person name="Weidman J.R."/>
            <person name="Xie X."/>
            <person name="Zody M.C."/>
            <person name="Baldwin J."/>
            <person name="Abdouelleil A."/>
            <person name="Abdulkadir J."/>
            <person name="Abebe A."/>
            <person name="Abera B."/>
            <person name="Abreu J."/>
            <person name="Acer S.C."/>
            <person name="Aftuck L."/>
            <person name="Alexander A."/>
            <person name="An P."/>
            <person name="Anderson E."/>
            <person name="Anderson S."/>
            <person name="Arachi H."/>
            <person name="Azer M."/>
            <person name="Bachantsang P."/>
            <person name="Barry A."/>
            <person name="Bayul T."/>
            <person name="Berlin A."/>
            <person name="Bessette D."/>
            <person name="Bloom T."/>
            <person name="Bloom T."/>
            <person name="Boguslavskiy L."/>
            <person name="Bonnet C."/>
            <person name="Boukhgalter B."/>
            <person name="Bourzgui I."/>
            <person name="Brown A."/>
            <person name="Cahill P."/>
            <person name="Channer S."/>
            <person name="Cheshatsang Y."/>
            <person name="Chuda L."/>
            <person name="Citroen M."/>
            <person name="Collymore A."/>
            <person name="Cooke P."/>
            <person name="Costello M."/>
            <person name="D'Aco K."/>
            <person name="Daza R."/>
            <person name="De Haan G."/>
            <person name="DeGray S."/>
            <person name="DeMaso C."/>
            <person name="Dhargay N."/>
            <person name="Dooley K."/>
            <person name="Dooley E."/>
            <person name="Doricent M."/>
            <person name="Dorje P."/>
            <person name="Dorjee K."/>
            <person name="Dupes A."/>
            <person name="Elong R."/>
            <person name="Falk J."/>
            <person name="Farina A."/>
            <person name="Faro S."/>
            <person name="Ferguson D."/>
            <person name="Fisher S."/>
            <person name="Foley C.D."/>
            <person name="Franke A."/>
            <person name="Friedrich D."/>
            <person name="Gadbois L."/>
            <person name="Gearin G."/>
            <person name="Gearin C.R."/>
            <person name="Giannoukos G."/>
            <person name="Goode T."/>
            <person name="Graham J."/>
            <person name="Grandbois E."/>
            <person name="Grewal S."/>
            <person name="Gyaltsen K."/>
            <person name="Hafez N."/>
            <person name="Hagos B."/>
            <person name="Hall J."/>
            <person name="Henson C."/>
            <person name="Hollinger A."/>
            <person name="Honan T."/>
            <person name="Huard M.D."/>
            <person name="Hughes L."/>
            <person name="Hurhula B."/>
            <person name="Husby M.E."/>
            <person name="Kamat A."/>
            <person name="Kanga B."/>
            <person name="Kashin S."/>
            <person name="Khazanovich D."/>
            <person name="Kisner P."/>
            <person name="Lance K."/>
            <person name="Lara M."/>
            <person name="Lee W."/>
            <person name="Lennon N."/>
            <person name="Letendre F."/>
            <person name="LeVine R."/>
            <person name="Lipovsky A."/>
            <person name="Liu X."/>
            <person name="Liu J."/>
            <person name="Liu S."/>
            <person name="Lokyitsang T."/>
            <person name="Lokyitsang Y."/>
            <person name="Lubonja R."/>
            <person name="Lui A."/>
            <person name="MacDonald P."/>
            <person name="Magnisalis V."/>
            <person name="Maru K."/>
            <person name="Matthews C."/>
            <person name="McCusker W."/>
            <person name="McDonough S."/>
            <person name="Mehta T."/>
            <person name="Meldrim J."/>
            <person name="Meneus L."/>
            <person name="Mihai O."/>
            <person name="Mihalev A."/>
            <person name="Mihova T."/>
            <person name="Mittelman R."/>
            <person name="Mlenga V."/>
            <person name="Montmayeur A."/>
            <person name="Mulrain L."/>
            <person name="Navidi A."/>
            <person name="Naylor J."/>
            <person name="Negash T."/>
            <person name="Nguyen T."/>
            <person name="Nguyen N."/>
            <person name="Nicol R."/>
            <person name="Norbu C."/>
            <person name="Norbu N."/>
            <person name="Novod N."/>
            <person name="O'Neill B."/>
            <person name="Osman S."/>
            <person name="Markiewicz E."/>
            <person name="Oyono O.L."/>
            <person name="Patti C."/>
            <person name="Phunkhang P."/>
            <person name="Pierre F."/>
            <person name="Priest M."/>
            <person name="Raghuraman S."/>
            <person name="Rege F."/>
            <person name="Reyes R."/>
            <person name="Rise C."/>
            <person name="Rogov P."/>
            <person name="Ross K."/>
            <person name="Ryan E."/>
            <person name="Settipalli S."/>
            <person name="Shea T."/>
            <person name="Sherpa N."/>
            <person name="Shi L."/>
            <person name="Shih D."/>
            <person name="Sparrow T."/>
            <person name="Spaulding J."/>
            <person name="Stalker J."/>
            <person name="Stange-Thomann N."/>
            <person name="Stavropoulos S."/>
            <person name="Stone C."/>
            <person name="Strader C."/>
            <person name="Tesfaye S."/>
            <person name="Thomson T."/>
            <person name="Thoulutsang Y."/>
            <person name="Thoulutsang D."/>
            <person name="Topham K."/>
            <person name="Topping I."/>
            <person name="Tsamla T."/>
            <person name="Vassiliev H."/>
            <person name="Vo A."/>
            <person name="Wangchuk T."/>
            <person name="Wangdi T."/>
            <person name="Weiand M."/>
            <person name="Wilkinson J."/>
            <person name="Wilson A."/>
            <person name="Yadav S."/>
            <person name="Young G."/>
            <person name="Yu Q."/>
            <person name="Zembek L."/>
            <person name="Zhong D."/>
            <person name="Zimmer A."/>
            <person name="Zwirko Z."/>
            <person name="Jaffe D.B."/>
            <person name="Alvarez P."/>
            <person name="Brockman W."/>
            <person name="Butler J."/>
            <person name="Chin C."/>
            <person name="Gnerre S."/>
            <person name="MacCallum I."/>
            <person name="Graves J.A."/>
            <person name="Ponting C.P."/>
            <person name="Breen M."/>
            <person name="Samollow P.B."/>
            <person name="Lander E.S."/>
            <person name="Lindblad-Toh K."/>
        </authorList>
    </citation>
    <scope>NUCLEOTIDE SEQUENCE [LARGE SCALE GENOMIC DNA]</scope>
</reference>
<dbReference type="InParanoid" id="M9MMH6"/>
<feature type="domain" description="Ig-like" evidence="6">
    <location>
        <begin position="685"/>
        <end position="764"/>
    </location>
</feature>
<dbReference type="SMART" id="SM00409">
    <property type="entry name" value="IG"/>
    <property type="match status" value="12"/>
</dbReference>
<evidence type="ECO:0000256" key="1">
    <source>
        <dbReference type="ARBA" id="ARBA00022729"/>
    </source>
</evidence>
<feature type="domain" description="Ig-like" evidence="6">
    <location>
        <begin position="772"/>
        <end position="856"/>
    </location>
</feature>
<dbReference type="Ensembl" id="ENSMODT00000018309.4">
    <property type="protein sequence ID" value="ENSMODP00000017978.4"/>
    <property type="gene ID" value="ENSMODG00000023866.3"/>
</dbReference>
<dbReference type="Proteomes" id="UP000002280">
    <property type="component" value="Chromosome 4"/>
</dbReference>
<reference evidence="7" key="2">
    <citation type="submission" date="2025-08" db="UniProtKB">
        <authorList>
            <consortium name="Ensembl"/>
        </authorList>
    </citation>
    <scope>IDENTIFICATION</scope>
</reference>
<feature type="domain" description="Ig-like" evidence="6">
    <location>
        <begin position="1064"/>
        <end position="1148"/>
    </location>
</feature>
<feature type="domain" description="Ig-like" evidence="6">
    <location>
        <begin position="249"/>
        <end position="328"/>
    </location>
</feature>
<feature type="domain" description="Ig-like" evidence="6">
    <location>
        <begin position="962"/>
        <end position="1061"/>
    </location>
</feature>
<dbReference type="ExpressionAtlas" id="M9MMH6">
    <property type="expression patterns" value="baseline"/>
</dbReference>
<keyword evidence="8" id="KW-1185">Reference proteome</keyword>
<keyword evidence="3" id="KW-0325">Glycoprotein</keyword>
<dbReference type="SMART" id="SM00408">
    <property type="entry name" value="IGc2"/>
    <property type="match status" value="12"/>
</dbReference>
<evidence type="ECO:0000256" key="5">
    <source>
        <dbReference type="SAM" id="Phobius"/>
    </source>
</evidence>
<dbReference type="CDD" id="cd00096">
    <property type="entry name" value="Ig"/>
    <property type="match status" value="2"/>
</dbReference>
<evidence type="ECO:0000256" key="2">
    <source>
        <dbReference type="ARBA" id="ARBA00023157"/>
    </source>
</evidence>
<feature type="domain" description="Ig-like" evidence="6">
    <location>
        <begin position="336"/>
        <end position="414"/>
    </location>
</feature>
<keyword evidence="5" id="KW-0812">Transmembrane</keyword>
<keyword evidence="5" id="KW-0472">Membrane</keyword>
<accession>M9MMH6</accession>
<dbReference type="InterPro" id="IPR007110">
    <property type="entry name" value="Ig-like_dom"/>
</dbReference>
<evidence type="ECO:0000259" key="6">
    <source>
        <dbReference type="PROSITE" id="PS50835"/>
    </source>
</evidence>
<sequence>MTCQATGQIHAYLWLINGLPPSGSRVQLSPDKRILTIRRLTRRENKGPYVCGIQNPFFSNRSDPFTLDVAYGPDTATIVHTVDEYPVGANITLSCSADSNPPAQFIWLQNGQSVSNSATFSIIASLSDAGTYTCTASNSFTGLTHNASKTIIIYAPLSKPAILISNKTAVESKDFSMTCKAKGQINTYQWFINGLAPADSRIQLSRDKRTLTIRRLTRRENKGPYVCEIQNPLFRNRSDPFTLNVAYGPDGATIIQTPDVYPIGIRVNFSCSAPSNPRSQFTWLYNGRFFSNTSAVFVTAALRHTGNYTCIASNSVTGLVRNQTKIITIYAPLSKPTILTSNNTAVETKDFSLTCNGTGQIHAYQWLINGLAPADSRIQLSPDKRTLTIRRLTRRENKGPYVCEIQNPLSRNRSDPFTQYVAYGPDIATIVQTPDVYPTGANITFSCSAKSNPSSQFTWLHNGQIFSNAASTYVTATLMHTGTYTCKASNSFTGLMHTQTKNITIYDGPDTAMIVRTPDVYPTGANITFSCSAQSNPPSQFTWLHNGQRVSNSATFSIIASLNHAGSHICIASNSFTGLMLTQTKNITIYAQLSKPTILTSNNTAVETKDFSLTCNGTGQIHAYQWLINGLAPADSRIQLSPDKRTLTIRRLTRRENKGPYVCEIQNPLSRNRSDPFTLDVAYGPDTAMIVRTPDEYPTGANITFSCSAQSNPPSQFTWLHNGQHVSNSATFSIIASLNHAGSHTCIASNSFTGLMHTQTKNITIYAQLSKPTILTSNNTAVETKDFSLTCNGTGQIHAYQWLINGLAPADSRIQLSPDKRTLTIRRLTRRENKGPYVCEIQNPLSRNRSDPFTLDVAYGPDTPRIIPTVDQYPVGANIMLICSAKSKPPAQFTWFHNRKKLRHSAKLSITNVSLNHAGTYICHASNSYTGLNSTKHKTLTIYAKEKNTTLSAEDKNLTINAEFTIYENLMKHNKTINSTSFVIENGTAVLTCNTEDEDLPDIWWYFNNKRLILNDRMTLSEYGQTLTIMPVKREDSGAYRCEMWNPFLVHTSNSFNLVVSYGPEEIKILPKHVHGQIEVLLKKKLILECWANSQPPAQYIWQVNGSSISGNSGNTYTISQASWEHAGTYTCVAMNKVANTTISTKITVKVIEASGGSSLSGGTITVIVAGVVGGVVLIGALIYFQFILEPAGEVLDETHLNYQ</sequence>
<dbReference type="Bgee" id="ENSMODG00000023866">
    <property type="expression patterns" value="Expressed in testis and 4 other cell types or tissues"/>
</dbReference>
<evidence type="ECO:0000313" key="7">
    <source>
        <dbReference type="Ensembl" id="ENSMODP00000017978.4"/>
    </source>
</evidence>
<feature type="domain" description="Ig-like" evidence="6">
    <location>
        <begin position="509"/>
        <end position="588"/>
    </location>
</feature>
<feature type="domain" description="Ig-like" evidence="6">
    <location>
        <begin position="73"/>
        <end position="150"/>
    </location>
</feature>
<feature type="domain" description="Ig-like" evidence="6">
    <location>
        <begin position="1"/>
        <end position="70"/>
    </location>
</feature>
<dbReference type="InterPro" id="IPR036179">
    <property type="entry name" value="Ig-like_dom_sf"/>
</dbReference>
<dbReference type="AlphaFoldDB" id="M9MMH6"/>
<feature type="domain" description="Ig-like" evidence="6">
    <location>
        <begin position="425"/>
        <end position="504"/>
    </location>
</feature>
<dbReference type="Pfam" id="PF13895">
    <property type="entry name" value="Ig_2"/>
    <property type="match status" value="7"/>
</dbReference>
<proteinExistence type="predicted"/>
<keyword evidence="5" id="KW-1133">Transmembrane helix</keyword>
<keyword evidence="1" id="KW-0732">Signal</keyword>
<feature type="transmembrane region" description="Helical" evidence="5">
    <location>
        <begin position="1165"/>
        <end position="1185"/>
    </location>
</feature>
<dbReference type="Pfam" id="PF13927">
    <property type="entry name" value="Ig_3"/>
    <property type="match status" value="5"/>
</dbReference>
<dbReference type="Gene3D" id="2.60.40.10">
    <property type="entry name" value="Immunoglobulins"/>
    <property type="match status" value="13"/>
</dbReference>
<dbReference type="InterPro" id="IPR003598">
    <property type="entry name" value="Ig_sub2"/>
</dbReference>
<dbReference type="InterPro" id="IPR013783">
    <property type="entry name" value="Ig-like_fold"/>
</dbReference>
<dbReference type="InterPro" id="IPR003599">
    <property type="entry name" value="Ig_sub"/>
</dbReference>
<keyword evidence="4" id="KW-0393">Immunoglobulin domain</keyword>
<reference evidence="7" key="3">
    <citation type="submission" date="2025-09" db="UniProtKB">
        <authorList>
            <consortium name="Ensembl"/>
        </authorList>
    </citation>
    <scope>IDENTIFICATION</scope>
</reference>
<feature type="domain" description="Ig-like" evidence="6">
    <location>
        <begin position="596"/>
        <end position="680"/>
    </location>
</feature>
<evidence type="ECO:0000256" key="4">
    <source>
        <dbReference type="ARBA" id="ARBA00023319"/>
    </source>
</evidence>
<organism evidence="7 8">
    <name type="scientific">Monodelphis domestica</name>
    <name type="common">Gray short-tailed opossum</name>
    <dbReference type="NCBI Taxonomy" id="13616"/>
    <lineage>
        <taxon>Eukaryota</taxon>
        <taxon>Metazoa</taxon>
        <taxon>Chordata</taxon>
        <taxon>Craniata</taxon>
        <taxon>Vertebrata</taxon>
        <taxon>Euteleostomi</taxon>
        <taxon>Mammalia</taxon>
        <taxon>Metatheria</taxon>
        <taxon>Didelphimorphia</taxon>
        <taxon>Didelphidae</taxon>
        <taxon>Monodelphis</taxon>
    </lineage>
</organism>
<dbReference type="PANTHER" id="PTHR44337">
    <property type="entry name" value="CARCINOEMBRYONIC ANTIGEN-RELATED CELL ADHESION MOLECULE 8"/>
    <property type="match status" value="1"/>
</dbReference>
<name>M9MMH6_MONDO</name>
<evidence type="ECO:0000313" key="8">
    <source>
        <dbReference type="Proteomes" id="UP000002280"/>
    </source>
</evidence>
<dbReference type="GeneTree" id="ENSGT01130000278319"/>
<dbReference type="FunCoup" id="M9MMH6">
    <property type="interactions" value="61"/>
</dbReference>
<feature type="domain" description="Ig-like" evidence="6">
    <location>
        <begin position="864"/>
        <end position="941"/>
    </location>
</feature>
<dbReference type="STRING" id="13616.ENSMODP00000017978"/>
<dbReference type="PANTHER" id="PTHR44337:SF20">
    <property type="entry name" value="CARCINOEMBRYONIC ANTIGEN-RELATED CELL ADHESION MOLECULE 5-RELATED"/>
    <property type="match status" value="1"/>
</dbReference>
<dbReference type="SUPFAM" id="SSF48726">
    <property type="entry name" value="Immunoglobulin"/>
    <property type="match status" value="12"/>
</dbReference>
<keyword evidence="2" id="KW-1015">Disulfide bond</keyword>
<dbReference type="OMA" id="INCPVFG"/>
<evidence type="ECO:0000256" key="3">
    <source>
        <dbReference type="ARBA" id="ARBA00023180"/>
    </source>
</evidence>
<feature type="domain" description="Ig-like" evidence="6">
    <location>
        <begin position="160"/>
        <end position="244"/>
    </location>
</feature>
<protein>
    <recommendedName>
        <fullName evidence="6">Ig-like domain-containing protein</fullName>
    </recommendedName>
</protein>